<sequence>MMRFYDFIGRIEAVVAGSFLILMTALIFTGGLARFFGHPQNWTIDVATCLFAWSCFLAADVAWRRNSMMALDVVTQRLPEKTQKALSMINYLLIVAFLLFLMYYGFYLTWISRIRSFQGIPWVSYSWVTVSLPVGATLLLATTILRIRAELRGEYVANTAVDVV</sequence>
<evidence type="ECO:0000256" key="7">
    <source>
        <dbReference type="ARBA" id="ARBA00023136"/>
    </source>
</evidence>
<feature type="domain" description="Tripartite ATP-independent periplasmic transporters DctQ component" evidence="10">
    <location>
        <begin position="23"/>
        <end position="152"/>
    </location>
</feature>
<evidence type="ECO:0000256" key="1">
    <source>
        <dbReference type="ARBA" id="ARBA00004429"/>
    </source>
</evidence>
<keyword evidence="2 9" id="KW-0813">Transport</keyword>
<dbReference type="EMBL" id="FXAF01000006">
    <property type="protein sequence ID" value="SMF36730.1"/>
    <property type="molecule type" value="Genomic_DNA"/>
</dbReference>
<keyword evidence="12" id="KW-1185">Reference proteome</keyword>
<name>A0A1X7ENL6_9HYPH</name>
<proteinExistence type="inferred from homology"/>
<evidence type="ECO:0000256" key="2">
    <source>
        <dbReference type="ARBA" id="ARBA00022448"/>
    </source>
</evidence>
<organism evidence="11 12">
    <name type="scientific">Xaviernesmea oryzae</name>
    <dbReference type="NCBI Taxonomy" id="464029"/>
    <lineage>
        <taxon>Bacteria</taxon>
        <taxon>Pseudomonadati</taxon>
        <taxon>Pseudomonadota</taxon>
        <taxon>Alphaproteobacteria</taxon>
        <taxon>Hyphomicrobiales</taxon>
        <taxon>Rhizobiaceae</taxon>
        <taxon>Rhizobium/Agrobacterium group</taxon>
        <taxon>Xaviernesmea</taxon>
    </lineage>
</organism>
<evidence type="ECO:0000313" key="12">
    <source>
        <dbReference type="Proteomes" id="UP000192903"/>
    </source>
</evidence>
<dbReference type="GO" id="GO:0022857">
    <property type="term" value="F:transmembrane transporter activity"/>
    <property type="evidence" value="ECO:0007669"/>
    <property type="project" value="UniProtKB-UniRule"/>
</dbReference>
<evidence type="ECO:0000256" key="4">
    <source>
        <dbReference type="ARBA" id="ARBA00022519"/>
    </source>
</evidence>
<keyword evidence="5 9" id="KW-0812">Transmembrane</keyword>
<evidence type="ECO:0000256" key="5">
    <source>
        <dbReference type="ARBA" id="ARBA00022692"/>
    </source>
</evidence>
<accession>A0A1X7ENL6</accession>
<comment type="subcellular location">
    <subcellularLocation>
        <location evidence="1 9">Cell inner membrane</location>
        <topology evidence="1 9">Multi-pass membrane protein</topology>
    </subcellularLocation>
</comment>
<comment type="similarity">
    <text evidence="8 9">Belongs to the TRAP transporter small permease family.</text>
</comment>
<evidence type="ECO:0000256" key="9">
    <source>
        <dbReference type="RuleBase" id="RU369079"/>
    </source>
</evidence>
<dbReference type="InterPro" id="IPR007387">
    <property type="entry name" value="TRAP_DctQ"/>
</dbReference>
<dbReference type="AlphaFoldDB" id="A0A1X7ENL6"/>
<dbReference type="Pfam" id="PF04290">
    <property type="entry name" value="DctQ"/>
    <property type="match status" value="1"/>
</dbReference>
<keyword evidence="4 9" id="KW-0997">Cell inner membrane</keyword>
<keyword evidence="6 9" id="KW-1133">Transmembrane helix</keyword>
<dbReference type="Proteomes" id="UP000192903">
    <property type="component" value="Unassembled WGS sequence"/>
</dbReference>
<dbReference type="RefSeq" id="WP_085421823.1">
    <property type="nucleotide sequence ID" value="NZ_FXAF01000006.1"/>
</dbReference>
<evidence type="ECO:0000256" key="8">
    <source>
        <dbReference type="ARBA" id="ARBA00038436"/>
    </source>
</evidence>
<dbReference type="GO" id="GO:0005886">
    <property type="term" value="C:plasma membrane"/>
    <property type="evidence" value="ECO:0007669"/>
    <property type="project" value="UniProtKB-SubCell"/>
</dbReference>
<feature type="transmembrane region" description="Helical" evidence="9">
    <location>
        <begin position="84"/>
        <end position="105"/>
    </location>
</feature>
<feature type="transmembrane region" description="Helical" evidence="9">
    <location>
        <begin position="12"/>
        <end position="36"/>
    </location>
</feature>
<evidence type="ECO:0000256" key="3">
    <source>
        <dbReference type="ARBA" id="ARBA00022475"/>
    </source>
</evidence>
<evidence type="ECO:0000259" key="10">
    <source>
        <dbReference type="Pfam" id="PF04290"/>
    </source>
</evidence>
<comment type="subunit">
    <text evidence="9">The complex comprises the extracytoplasmic solute receptor protein and the two transmembrane proteins.</text>
</comment>
<comment type="function">
    <text evidence="9">Part of the tripartite ATP-independent periplasmic (TRAP) transport system.</text>
</comment>
<dbReference type="GO" id="GO:0015740">
    <property type="term" value="P:C4-dicarboxylate transport"/>
    <property type="evidence" value="ECO:0007669"/>
    <property type="project" value="TreeGrafter"/>
</dbReference>
<keyword evidence="3" id="KW-1003">Cell membrane</keyword>
<dbReference type="InterPro" id="IPR055348">
    <property type="entry name" value="DctQ"/>
</dbReference>
<dbReference type="STRING" id="464029.SAMN02982989_1522"/>
<evidence type="ECO:0000256" key="6">
    <source>
        <dbReference type="ARBA" id="ARBA00022989"/>
    </source>
</evidence>
<feature type="transmembrane region" description="Helical" evidence="9">
    <location>
        <begin position="125"/>
        <end position="145"/>
    </location>
</feature>
<gene>
    <name evidence="11" type="ORF">SAMN02982989_1522</name>
</gene>
<evidence type="ECO:0000313" key="11">
    <source>
        <dbReference type="EMBL" id="SMF36730.1"/>
    </source>
</evidence>
<protein>
    <recommendedName>
        <fullName evidence="9">TRAP transporter small permease protein</fullName>
    </recommendedName>
</protein>
<dbReference type="PANTHER" id="PTHR35011:SF2">
    <property type="entry name" value="2,3-DIKETO-L-GULONATE TRAP TRANSPORTER SMALL PERMEASE PROTEIN YIAM"/>
    <property type="match status" value="1"/>
</dbReference>
<keyword evidence="7 9" id="KW-0472">Membrane</keyword>
<dbReference type="PANTHER" id="PTHR35011">
    <property type="entry name" value="2,3-DIKETO-L-GULONATE TRAP TRANSPORTER SMALL PERMEASE PROTEIN YIAM"/>
    <property type="match status" value="1"/>
</dbReference>
<reference evidence="12" key="1">
    <citation type="submission" date="2017-04" db="EMBL/GenBank/DDBJ databases">
        <authorList>
            <person name="Varghese N."/>
            <person name="Submissions S."/>
        </authorList>
    </citation>
    <scope>NUCLEOTIDE SEQUENCE [LARGE SCALE GENOMIC DNA]</scope>
    <source>
        <strain evidence="12">B4P</strain>
    </source>
</reference>
<feature type="transmembrane region" description="Helical" evidence="9">
    <location>
        <begin position="42"/>
        <end position="63"/>
    </location>
</feature>
<dbReference type="OrthoDB" id="7843639at2"/>